<dbReference type="InterPro" id="IPR013342">
    <property type="entry name" value="Mandelate_racemase_C"/>
</dbReference>
<dbReference type="Proteomes" id="UP000580474">
    <property type="component" value="Unassembled WGS sequence"/>
</dbReference>
<dbReference type="EMBL" id="JACHIV010000001">
    <property type="protein sequence ID" value="MBB5070344.1"/>
    <property type="molecule type" value="Genomic_DNA"/>
</dbReference>
<dbReference type="GO" id="GO:0016052">
    <property type="term" value="P:carbohydrate catabolic process"/>
    <property type="evidence" value="ECO:0007669"/>
    <property type="project" value="InterPro"/>
</dbReference>
<dbReference type="SFLD" id="SFLDS00001">
    <property type="entry name" value="Enolase"/>
    <property type="match status" value="1"/>
</dbReference>
<sequence>MTARILDFETVDLRFPTSRELDGSDAMNPAPDYSAAYLVLRTDHPRAPEGHGFTFTIGRGNELVVAAVEAVARRATGLPVEEITADLGGFARHLAADSQLRWLGPDKGVLHLATAAVVNAVWDLAAKIAGEPVWKLLADMPPEQLVDLVDWRYLRDELSPAAALDLLRAAEPGRAERERHVRESGYPAYTTSAGWLGYDDDKLRRLCREAVDAGWGSVKLKVGADLDDDRRRCRIAREVLGPQRRLMIDANQTLGVQDAIRWHRGLSEFDIHWFEEPTSPDDVLGHAAIQRAIAPTHVATGEHGHNAVMFKQFLQAEAIGICQLDACRLAGVNEAVAVLLLAAARGVPVCPHAGGVGLCELVQHLSIFDYVAVSGSLDDRVVEYVDHLHEHFVDPVRMRDGRYLPPEAPGYSAEIRRDSLRRFSFPDGPEWS</sequence>
<dbReference type="Pfam" id="PF13378">
    <property type="entry name" value="MR_MLE_C"/>
    <property type="match status" value="1"/>
</dbReference>
<evidence type="ECO:0000313" key="6">
    <source>
        <dbReference type="EMBL" id="MBB5070344.1"/>
    </source>
</evidence>
<dbReference type="GO" id="GO:0000287">
    <property type="term" value="F:magnesium ion binding"/>
    <property type="evidence" value="ECO:0007669"/>
    <property type="project" value="TreeGrafter"/>
</dbReference>
<dbReference type="SUPFAM" id="SSF51604">
    <property type="entry name" value="Enolase C-terminal domain-like"/>
    <property type="match status" value="1"/>
</dbReference>
<dbReference type="RefSeq" id="WP_184479891.1">
    <property type="nucleotide sequence ID" value="NZ_JACHIV010000001.1"/>
</dbReference>
<dbReference type="AlphaFoldDB" id="A0A840NFG8"/>
<evidence type="ECO:0000259" key="5">
    <source>
        <dbReference type="SMART" id="SM00922"/>
    </source>
</evidence>
<keyword evidence="2" id="KW-0479">Metal-binding</keyword>
<dbReference type="PANTHER" id="PTHR13794">
    <property type="entry name" value="ENOLASE SUPERFAMILY, MANDELATE RACEMASE"/>
    <property type="match status" value="1"/>
</dbReference>
<dbReference type="PANTHER" id="PTHR13794:SF58">
    <property type="entry name" value="MITOCHONDRIAL ENOLASE SUPERFAMILY MEMBER 1"/>
    <property type="match status" value="1"/>
</dbReference>
<comment type="cofactor">
    <cofactor evidence="1">
        <name>Mg(2+)</name>
        <dbReference type="ChEBI" id="CHEBI:18420"/>
    </cofactor>
</comment>
<dbReference type="EC" id="4.2.1.68" evidence="6"/>
<dbReference type="InterPro" id="IPR034610">
    <property type="entry name" value="L-fuconate_dehydratase"/>
</dbReference>
<evidence type="ECO:0000256" key="3">
    <source>
        <dbReference type="ARBA" id="ARBA00022842"/>
    </source>
</evidence>
<dbReference type="InterPro" id="IPR036849">
    <property type="entry name" value="Enolase-like_C_sf"/>
</dbReference>
<keyword evidence="7" id="KW-1185">Reference proteome</keyword>
<protein>
    <submittedName>
        <fullName evidence="6">L-fuconate dehydratase</fullName>
        <ecNumber evidence="6">4.2.1.68</ecNumber>
    </submittedName>
</protein>
<evidence type="ECO:0000256" key="4">
    <source>
        <dbReference type="ARBA" id="ARBA00023239"/>
    </source>
</evidence>
<evidence type="ECO:0000313" key="7">
    <source>
        <dbReference type="Proteomes" id="UP000580474"/>
    </source>
</evidence>
<dbReference type="FunFam" id="3.20.20.120:FF:000007">
    <property type="entry name" value="Mitochondrial enolase superfamily member 1"/>
    <property type="match status" value="1"/>
</dbReference>
<dbReference type="InterPro" id="IPR029065">
    <property type="entry name" value="Enolase_C-like"/>
</dbReference>
<accession>A0A840NFG8</accession>
<keyword evidence="3" id="KW-0460">Magnesium</keyword>
<proteinExistence type="predicted"/>
<dbReference type="Gene3D" id="3.30.390.10">
    <property type="entry name" value="Enolase-like, N-terminal domain"/>
    <property type="match status" value="1"/>
</dbReference>
<evidence type="ECO:0000256" key="2">
    <source>
        <dbReference type="ARBA" id="ARBA00022723"/>
    </source>
</evidence>
<dbReference type="InterPro" id="IPR029017">
    <property type="entry name" value="Enolase-like_N"/>
</dbReference>
<dbReference type="SMART" id="SM00922">
    <property type="entry name" value="MR_MLE"/>
    <property type="match status" value="1"/>
</dbReference>
<dbReference type="InterPro" id="IPR046945">
    <property type="entry name" value="RHMD-like"/>
</dbReference>
<dbReference type="Gene3D" id="3.20.20.120">
    <property type="entry name" value="Enolase-like C-terminal domain"/>
    <property type="match status" value="1"/>
</dbReference>
<gene>
    <name evidence="6" type="ORF">BJ969_003432</name>
</gene>
<evidence type="ECO:0000256" key="1">
    <source>
        <dbReference type="ARBA" id="ARBA00001946"/>
    </source>
</evidence>
<dbReference type="GO" id="GO:0050023">
    <property type="term" value="F:L-fuconate dehydratase activity"/>
    <property type="evidence" value="ECO:0007669"/>
    <property type="project" value="UniProtKB-EC"/>
</dbReference>
<feature type="domain" description="Mandelate racemase/muconate lactonizing enzyme C-terminal" evidence="5">
    <location>
        <begin position="200"/>
        <end position="296"/>
    </location>
</feature>
<dbReference type="SUPFAM" id="SSF54826">
    <property type="entry name" value="Enolase N-terminal domain-like"/>
    <property type="match status" value="1"/>
</dbReference>
<organism evidence="6 7">
    <name type="scientific">Saccharopolyspora gloriosae</name>
    <dbReference type="NCBI Taxonomy" id="455344"/>
    <lineage>
        <taxon>Bacteria</taxon>
        <taxon>Bacillati</taxon>
        <taxon>Actinomycetota</taxon>
        <taxon>Actinomycetes</taxon>
        <taxon>Pseudonocardiales</taxon>
        <taxon>Pseudonocardiaceae</taxon>
        <taxon>Saccharopolyspora</taxon>
    </lineage>
</organism>
<reference evidence="6 7" key="1">
    <citation type="submission" date="2020-08" db="EMBL/GenBank/DDBJ databases">
        <title>Sequencing the genomes of 1000 actinobacteria strains.</title>
        <authorList>
            <person name="Klenk H.-P."/>
        </authorList>
    </citation>
    <scope>NUCLEOTIDE SEQUENCE [LARGE SCALE GENOMIC DNA]</scope>
    <source>
        <strain evidence="6 7">DSM 45582</strain>
    </source>
</reference>
<name>A0A840NFG8_9PSEU</name>
<comment type="caution">
    <text evidence="6">The sequence shown here is derived from an EMBL/GenBank/DDBJ whole genome shotgun (WGS) entry which is preliminary data.</text>
</comment>
<dbReference type="SFLD" id="SFLDF00111">
    <property type="entry name" value="L-fuconate_dehydratase"/>
    <property type="match status" value="1"/>
</dbReference>
<keyword evidence="4 6" id="KW-0456">Lyase</keyword>
<dbReference type="SFLD" id="SFLDG00179">
    <property type="entry name" value="mandelate_racemase"/>
    <property type="match status" value="1"/>
</dbReference>